<dbReference type="InterPro" id="IPR036412">
    <property type="entry name" value="HAD-like_sf"/>
</dbReference>
<dbReference type="InterPro" id="IPR023214">
    <property type="entry name" value="HAD_sf"/>
</dbReference>
<dbReference type="Gene3D" id="3.40.50.1000">
    <property type="entry name" value="HAD superfamily/HAD-like"/>
    <property type="match status" value="1"/>
</dbReference>
<dbReference type="PANTHER" id="PTHR43434">
    <property type="entry name" value="PHOSPHOGLYCOLATE PHOSPHATASE"/>
    <property type="match status" value="1"/>
</dbReference>
<dbReference type="SFLD" id="SFLDG01129">
    <property type="entry name" value="C1.5:_HAD__Beta-PGM__Phosphata"/>
    <property type="match status" value="1"/>
</dbReference>
<keyword evidence="2" id="KW-1185">Reference proteome</keyword>
<name>A0ABZ0Q5S7_9LACO</name>
<dbReference type="SFLD" id="SFLDS00003">
    <property type="entry name" value="Haloacid_Dehalogenase"/>
    <property type="match status" value="1"/>
</dbReference>
<dbReference type="Gene3D" id="1.10.150.240">
    <property type="entry name" value="Putative phosphatase, domain 2"/>
    <property type="match status" value="1"/>
</dbReference>
<protein>
    <submittedName>
        <fullName evidence="1">HAD family hydrolase</fullName>
    </submittedName>
</protein>
<dbReference type="InterPro" id="IPR023198">
    <property type="entry name" value="PGP-like_dom2"/>
</dbReference>
<evidence type="ECO:0000313" key="1">
    <source>
        <dbReference type="EMBL" id="WPC21497.1"/>
    </source>
</evidence>
<reference evidence="2" key="1">
    <citation type="submission" date="2024-06" db="EMBL/GenBank/DDBJ databases">
        <authorList>
            <person name="Chang H.C."/>
            <person name="Mun S.Y."/>
        </authorList>
    </citation>
    <scope>NUCLEOTIDE SEQUENCE [LARGE SCALE GENOMIC DNA]</scope>
    <source>
        <strain evidence="2">KT1</strain>
    </source>
</reference>
<evidence type="ECO:0000313" key="2">
    <source>
        <dbReference type="Proteomes" id="UP001302696"/>
    </source>
</evidence>
<accession>A0ABZ0Q5S7</accession>
<dbReference type="InterPro" id="IPR041492">
    <property type="entry name" value="HAD_2"/>
</dbReference>
<dbReference type="GO" id="GO:0016787">
    <property type="term" value="F:hydrolase activity"/>
    <property type="evidence" value="ECO:0007669"/>
    <property type="project" value="UniProtKB-KW"/>
</dbReference>
<dbReference type="SUPFAM" id="SSF56784">
    <property type="entry name" value="HAD-like"/>
    <property type="match status" value="1"/>
</dbReference>
<dbReference type="InterPro" id="IPR050155">
    <property type="entry name" value="HAD-like_hydrolase_sf"/>
</dbReference>
<dbReference type="Pfam" id="PF13419">
    <property type="entry name" value="HAD_2"/>
    <property type="match status" value="1"/>
</dbReference>
<dbReference type="PANTHER" id="PTHR43434:SF1">
    <property type="entry name" value="PHOSPHOGLYCOLATE PHOSPHATASE"/>
    <property type="match status" value="1"/>
</dbReference>
<dbReference type="RefSeq" id="WP_063698028.1">
    <property type="nucleotide sequence ID" value="NZ_BBIM01000035.1"/>
</dbReference>
<keyword evidence="1" id="KW-0378">Hydrolase</keyword>
<dbReference type="EMBL" id="CP104778">
    <property type="protein sequence ID" value="WPC21497.1"/>
    <property type="molecule type" value="Genomic_DNA"/>
</dbReference>
<proteinExistence type="predicted"/>
<organism evidence="1 2">
    <name type="scientific">Pediococcus inopinatus</name>
    <dbReference type="NCBI Taxonomy" id="114090"/>
    <lineage>
        <taxon>Bacteria</taxon>
        <taxon>Bacillati</taxon>
        <taxon>Bacillota</taxon>
        <taxon>Bacilli</taxon>
        <taxon>Lactobacillales</taxon>
        <taxon>Lactobacillaceae</taxon>
        <taxon>Pediococcus</taxon>
    </lineage>
</organism>
<sequence>MYQVVLFDVDNTLLRTDLAVWATVKPIFERLAIPVTEEKTRKLMGLSAVEIFKTLGSPDPEQTVRDYGEEFLKHQELVQEFPGIDTLFAELKKQHVEIGMVTSKTRYGWKTQVAQYKFANQSDKVVVAEDTEKHKPNPDPILAGMRKFPGISKSQFLYIGDAPYDMQAAHAAGIDFGNAKWGSIPGANFKDAEYIFESPLEVLKVLKKK</sequence>
<gene>
    <name evidence="1" type="ORF">N6G96_09555</name>
</gene>
<dbReference type="Proteomes" id="UP001302696">
    <property type="component" value="Chromosome"/>
</dbReference>